<dbReference type="InterPro" id="IPR050631">
    <property type="entry name" value="PheA/TfdB_FAD_monoxygenase"/>
</dbReference>
<sequence>MDGGGQPVTAAQLPVLVVGGGPVGLTVANLLAARGVPLILVERNASTSDEAKAISLDDESLRTLQTAGLADKVLEIVVPGTGTRYYDRKGRPLFHARGPEPYRLGFPFKNQFAQPELEKLLLDELKSRPQADIRFATELVSVTENPDGTGATAAIREPGETETEDLPVSWVLACDGGRSTVRELHGIDMTGTSHQEVWLVADTTGDHHDERYGMHHGTPDRPTVIVPGRGGRCRYEFLLHPGEGEKGTSPDFETLRRLVAPYRPLTEDQVERCTAYAFNAVVADRWRDGHVLLLGDAAHMMPPFAGQGLNSGVRDAANVAWKIDDVWHGRAGESLLDTYEAERRPHATAMVRYSERLGDVVMTTDRRRALVRDIAARTLLRIPPGRRYLTEMRFRPHARHEAGLVVGDHALTGTQLPQPRVLVPPSLHPQWFDQVLGQSFALLGINVPDAAWQCLDGTQWPDDKLEIKRIDVLLDDRLPPATAAREAVADADGRLEEALAAARNRFVLVKPDRYIAAVMGPDDIPAVAEALRRNTR</sequence>
<dbReference type="PRINTS" id="PR00420">
    <property type="entry name" value="RNGMNOXGNASE"/>
</dbReference>
<dbReference type="Pfam" id="PF01494">
    <property type="entry name" value="FAD_binding_3"/>
    <property type="match status" value="1"/>
</dbReference>
<dbReference type="PANTHER" id="PTHR43476:SF3">
    <property type="entry name" value="FAD-BINDING MONOOXYGENASE"/>
    <property type="match status" value="1"/>
</dbReference>
<reference evidence="3 4" key="1">
    <citation type="submission" date="2015-10" db="EMBL/GenBank/DDBJ databases">
        <title>Draft genome sequence of Streptomyces canus DSM 40017, type strain for the species Streptomyces canus.</title>
        <authorList>
            <person name="Ruckert C."/>
            <person name="Winkler A."/>
            <person name="Kalinowski J."/>
            <person name="Kampfer P."/>
            <person name="Glaeser S."/>
        </authorList>
    </citation>
    <scope>NUCLEOTIDE SEQUENCE [LARGE SCALE GENOMIC DNA]</scope>
    <source>
        <strain evidence="3 4">DSM 40017</strain>
    </source>
</reference>
<dbReference type="GO" id="GO:0008688">
    <property type="term" value="F:3-(3-hydroxyphenyl)propionate hydroxylase activity"/>
    <property type="evidence" value="ECO:0007669"/>
    <property type="project" value="TreeGrafter"/>
</dbReference>
<dbReference type="GO" id="GO:0019622">
    <property type="term" value="P:3-(3-hydroxy)phenylpropionate catabolic process"/>
    <property type="evidence" value="ECO:0007669"/>
    <property type="project" value="TreeGrafter"/>
</dbReference>
<dbReference type="NCBIfam" id="NF004829">
    <property type="entry name" value="PRK06183.1-3"/>
    <property type="match status" value="1"/>
</dbReference>
<evidence type="ECO:0000259" key="2">
    <source>
        <dbReference type="Pfam" id="PF01494"/>
    </source>
</evidence>
<keyword evidence="3" id="KW-0503">Monooxygenase</keyword>
<dbReference type="AlphaFoldDB" id="A0A101RP37"/>
<dbReference type="EMBL" id="LMWU01000055">
    <property type="protein sequence ID" value="KUN58943.1"/>
    <property type="molecule type" value="Genomic_DNA"/>
</dbReference>
<protein>
    <submittedName>
        <fullName evidence="3">Monooxygenase</fullName>
    </submittedName>
</protein>
<keyword evidence="1" id="KW-0560">Oxidoreductase</keyword>
<dbReference type="STRING" id="58343.AQJ46_42500"/>
<accession>A0A101RP37</accession>
<evidence type="ECO:0000256" key="1">
    <source>
        <dbReference type="ARBA" id="ARBA00023002"/>
    </source>
</evidence>
<comment type="caution">
    <text evidence="3">The sequence shown here is derived from an EMBL/GenBank/DDBJ whole genome shotgun (WGS) entry which is preliminary data.</text>
</comment>
<organism evidence="3 4">
    <name type="scientific">Streptomyces canus</name>
    <dbReference type="NCBI Taxonomy" id="58343"/>
    <lineage>
        <taxon>Bacteria</taxon>
        <taxon>Bacillati</taxon>
        <taxon>Actinomycetota</taxon>
        <taxon>Actinomycetes</taxon>
        <taxon>Kitasatosporales</taxon>
        <taxon>Streptomycetaceae</taxon>
        <taxon>Streptomyces</taxon>
        <taxon>Streptomyces aurantiacus group</taxon>
    </lineage>
</organism>
<dbReference type="Gene3D" id="3.50.50.60">
    <property type="entry name" value="FAD/NAD(P)-binding domain"/>
    <property type="match status" value="1"/>
</dbReference>
<dbReference type="InterPro" id="IPR036188">
    <property type="entry name" value="FAD/NAD-bd_sf"/>
</dbReference>
<name>A0A101RP37_9ACTN</name>
<dbReference type="Proteomes" id="UP000053669">
    <property type="component" value="Unassembled WGS sequence"/>
</dbReference>
<evidence type="ECO:0000313" key="4">
    <source>
        <dbReference type="Proteomes" id="UP000053669"/>
    </source>
</evidence>
<gene>
    <name evidence="3" type="ORF">AQJ46_42500</name>
</gene>
<evidence type="ECO:0000313" key="3">
    <source>
        <dbReference type="EMBL" id="KUN58943.1"/>
    </source>
</evidence>
<dbReference type="PANTHER" id="PTHR43476">
    <property type="entry name" value="3-(3-HYDROXY-PHENYL)PROPIONATE/3-HYDROXYCINNAMIC ACID HYDROXYLASE"/>
    <property type="match status" value="1"/>
</dbReference>
<dbReference type="InterPro" id="IPR002938">
    <property type="entry name" value="FAD-bd"/>
</dbReference>
<dbReference type="SUPFAM" id="SSF51905">
    <property type="entry name" value="FAD/NAD(P)-binding domain"/>
    <property type="match status" value="1"/>
</dbReference>
<feature type="domain" description="FAD-binding" evidence="2">
    <location>
        <begin position="13"/>
        <end position="353"/>
    </location>
</feature>
<dbReference type="Gene3D" id="3.30.70.2450">
    <property type="match status" value="1"/>
</dbReference>
<proteinExistence type="predicted"/>
<dbReference type="GO" id="GO:0071949">
    <property type="term" value="F:FAD binding"/>
    <property type="evidence" value="ECO:0007669"/>
    <property type="project" value="InterPro"/>
</dbReference>